<dbReference type="Proteomes" id="UP000054230">
    <property type="component" value="Unassembled WGS sequence"/>
</dbReference>
<dbReference type="EMBL" id="LKLP01000098">
    <property type="protein sequence ID" value="KSU06980.1"/>
    <property type="molecule type" value="Genomic_DNA"/>
</dbReference>
<gene>
    <name evidence="1" type="ORF">LMG8520_2016</name>
</gene>
<organism evidence="1 2">
    <name type="scientific">Lactococcus lactis subsp. lactis</name>
    <name type="common">Streptococcus lactis</name>
    <dbReference type="NCBI Taxonomy" id="1360"/>
    <lineage>
        <taxon>Bacteria</taxon>
        <taxon>Bacillati</taxon>
        <taxon>Bacillota</taxon>
        <taxon>Bacilli</taxon>
        <taxon>Lactobacillales</taxon>
        <taxon>Streptococcaceae</taxon>
        <taxon>Lactococcus</taxon>
    </lineage>
</organism>
<accession>A0A0V8D0A6</accession>
<evidence type="ECO:0000313" key="1">
    <source>
        <dbReference type="EMBL" id="KSU06980.1"/>
    </source>
</evidence>
<dbReference type="AlphaFoldDB" id="A0A0V8D0A6"/>
<sequence>MRYQYAYSQIYLHQPILSPLLINLTLDDYEIRDLLTETFVSKSISKY</sequence>
<reference evidence="2" key="1">
    <citation type="submission" date="2015-10" db="EMBL/GenBank/DDBJ databases">
        <title>Draft Genome Sequences of 11 Lactococcus lactis subspecies cremoris strains.</title>
        <authorList>
            <person name="Wels M."/>
            <person name="Backus L."/>
            <person name="Boekhorst J."/>
            <person name="Dijkstra A."/>
            <person name="Beerthuizen M."/>
            <person name="Kelly W."/>
            <person name="Siezen R."/>
            <person name="Bachmann H."/>
            <person name="Van Hijum S."/>
        </authorList>
    </citation>
    <scope>NUCLEOTIDE SEQUENCE [LARGE SCALE GENOMIC DNA]</scope>
    <source>
        <strain evidence="2">LMG8520</strain>
    </source>
</reference>
<comment type="caution">
    <text evidence="1">The sequence shown here is derived from an EMBL/GenBank/DDBJ whole genome shotgun (WGS) entry which is preliminary data.</text>
</comment>
<name>A0A0V8D0A6_LACLL</name>
<evidence type="ECO:0000313" key="2">
    <source>
        <dbReference type="Proteomes" id="UP000054230"/>
    </source>
</evidence>
<protein>
    <submittedName>
        <fullName evidence="1">Uncharacterized protein</fullName>
    </submittedName>
</protein>
<proteinExistence type="predicted"/>